<organism evidence="1 2">
    <name type="scientific">Candidatus Iainarchaeum sp</name>
    <dbReference type="NCBI Taxonomy" id="3101447"/>
    <lineage>
        <taxon>Archaea</taxon>
        <taxon>Candidatus Iainarchaeota</taxon>
        <taxon>Candidatus Iainarchaeia</taxon>
        <taxon>Candidatus Iainarchaeales</taxon>
        <taxon>Candidatus Iainarchaeaceae</taxon>
        <taxon>Candidatus Iainarchaeum</taxon>
    </lineage>
</organism>
<proteinExistence type="predicted"/>
<comment type="caution">
    <text evidence="1">The sequence shown here is derived from an EMBL/GenBank/DDBJ whole genome shotgun (WGS) entry which is preliminary data.</text>
</comment>
<gene>
    <name evidence="1" type="ORF">JW744_00845</name>
</gene>
<dbReference type="AlphaFoldDB" id="A0A938YT42"/>
<accession>A0A938YT42</accession>
<name>A0A938YT42_9ARCH</name>
<sequence length="48" mass="5697">MRFMPETVTIEKEEYLRLKHQAEIDTGFLEELVSSLFDIKAGRIKQVR</sequence>
<dbReference type="EMBL" id="JAFGDB010000015">
    <property type="protein sequence ID" value="MBN2066996.1"/>
    <property type="molecule type" value="Genomic_DNA"/>
</dbReference>
<protein>
    <submittedName>
        <fullName evidence="1">Uncharacterized protein</fullName>
    </submittedName>
</protein>
<evidence type="ECO:0000313" key="1">
    <source>
        <dbReference type="EMBL" id="MBN2066996.1"/>
    </source>
</evidence>
<reference evidence="1" key="1">
    <citation type="submission" date="2021-01" db="EMBL/GenBank/DDBJ databases">
        <title>Active Sulfur Cycling in an Early Earth Analoge.</title>
        <authorList>
            <person name="Hahn C.R."/>
            <person name="Youssef N.H."/>
            <person name="Elshahed M."/>
        </authorList>
    </citation>
    <scope>NUCLEOTIDE SEQUENCE</scope>
    <source>
        <strain evidence="1">Zod_Metabat.1151</strain>
    </source>
</reference>
<evidence type="ECO:0000313" key="2">
    <source>
        <dbReference type="Proteomes" id="UP000809243"/>
    </source>
</evidence>
<dbReference type="Proteomes" id="UP000809243">
    <property type="component" value="Unassembled WGS sequence"/>
</dbReference>